<keyword evidence="1" id="KW-1133">Transmembrane helix</keyword>
<proteinExistence type="predicted"/>
<keyword evidence="1" id="KW-0812">Transmembrane</keyword>
<evidence type="ECO:0000313" key="2">
    <source>
        <dbReference type="EMBL" id="CAH3150762.1"/>
    </source>
</evidence>
<dbReference type="AlphaFoldDB" id="A0AAU9XJV1"/>
<keyword evidence="3" id="KW-1185">Reference proteome</keyword>
<dbReference type="PANTHER" id="PTHR34305:SF1">
    <property type="entry name" value="SWIM-TYPE DOMAIN-CONTAINING PROTEIN"/>
    <property type="match status" value="1"/>
</dbReference>
<dbReference type="PANTHER" id="PTHR34305">
    <property type="entry name" value="EXPRESSED PROTEIN"/>
    <property type="match status" value="1"/>
</dbReference>
<dbReference type="EMBL" id="CALNXJ010000048">
    <property type="protein sequence ID" value="CAH3150762.1"/>
    <property type="molecule type" value="Genomic_DNA"/>
</dbReference>
<protein>
    <submittedName>
        <fullName evidence="2">Uncharacterized protein</fullName>
    </submittedName>
</protein>
<feature type="transmembrane region" description="Helical" evidence="1">
    <location>
        <begin position="12"/>
        <end position="30"/>
    </location>
</feature>
<reference evidence="2 3" key="1">
    <citation type="submission" date="2022-05" db="EMBL/GenBank/DDBJ databases">
        <authorList>
            <consortium name="Genoscope - CEA"/>
            <person name="William W."/>
        </authorList>
    </citation>
    <scope>NUCLEOTIDE SEQUENCE [LARGE SCALE GENOMIC DNA]</scope>
</reference>
<organism evidence="2 3">
    <name type="scientific">Pocillopora meandrina</name>
    <dbReference type="NCBI Taxonomy" id="46732"/>
    <lineage>
        <taxon>Eukaryota</taxon>
        <taxon>Metazoa</taxon>
        <taxon>Cnidaria</taxon>
        <taxon>Anthozoa</taxon>
        <taxon>Hexacorallia</taxon>
        <taxon>Scleractinia</taxon>
        <taxon>Astrocoeniina</taxon>
        <taxon>Pocilloporidae</taxon>
        <taxon>Pocillopora</taxon>
    </lineage>
</organism>
<dbReference type="Proteomes" id="UP001159428">
    <property type="component" value="Unassembled WGS sequence"/>
</dbReference>
<evidence type="ECO:0000313" key="3">
    <source>
        <dbReference type="Proteomes" id="UP001159428"/>
    </source>
</evidence>
<name>A0AAU9XJV1_9CNID</name>
<accession>A0AAU9XJV1</accession>
<comment type="caution">
    <text evidence="2">The sequence shown here is derived from an EMBL/GenBank/DDBJ whole genome shotgun (WGS) entry which is preliminary data.</text>
</comment>
<evidence type="ECO:0000256" key="1">
    <source>
        <dbReference type="SAM" id="Phobius"/>
    </source>
</evidence>
<keyword evidence="1" id="KW-0472">Membrane</keyword>
<gene>
    <name evidence="2" type="ORF">PMEA_00024913</name>
</gene>
<sequence length="135" mass="16039">MLCNESPNIPFTVFITIFLPFFLTGARLVVYDNSCNLHSYCLNRDPVFFKNSQFLVDRLHWRDHTDCSEAYNLSRYPQWDTLNSQAAEQAYSSLKSFKGFLSYINEKNFMTRCIFFIWYRNSLRRKQLESQGVAM</sequence>